<dbReference type="Gene3D" id="3.40.50.1860">
    <property type="match status" value="2"/>
</dbReference>
<dbReference type="OrthoDB" id="9803739at2"/>
<dbReference type="GO" id="GO:0047661">
    <property type="term" value="F:amino-acid racemase activity"/>
    <property type="evidence" value="ECO:0007669"/>
    <property type="project" value="InterPro"/>
</dbReference>
<gene>
    <name evidence="2" type="ORF">GCL60_02195</name>
</gene>
<evidence type="ECO:0008006" key="4">
    <source>
        <dbReference type="Google" id="ProtNLM"/>
    </source>
</evidence>
<keyword evidence="1" id="KW-0413">Isomerase</keyword>
<dbReference type="RefSeq" id="WP_153418278.1">
    <property type="nucleotide sequence ID" value="NZ_WFLM01000001.1"/>
</dbReference>
<dbReference type="InterPro" id="IPR001920">
    <property type="entry name" value="Asp/Glu_race"/>
</dbReference>
<dbReference type="InterPro" id="IPR015942">
    <property type="entry name" value="Asp/Glu/hydantoin_racemase"/>
</dbReference>
<evidence type="ECO:0000256" key="1">
    <source>
        <dbReference type="ARBA" id="ARBA00023235"/>
    </source>
</evidence>
<dbReference type="SUPFAM" id="SSF53681">
    <property type="entry name" value="Aspartate/glutamate racemase"/>
    <property type="match status" value="2"/>
</dbReference>
<protein>
    <recommendedName>
        <fullName evidence="4">Amino acid racemase</fullName>
    </recommendedName>
</protein>
<organism evidence="2 3">
    <name type="scientific">Silvanigrella paludirubra</name>
    <dbReference type="NCBI Taxonomy" id="2499159"/>
    <lineage>
        <taxon>Bacteria</taxon>
        <taxon>Pseudomonadati</taxon>
        <taxon>Bdellovibrionota</taxon>
        <taxon>Oligoflexia</taxon>
        <taxon>Silvanigrellales</taxon>
        <taxon>Silvanigrellaceae</taxon>
        <taxon>Silvanigrella</taxon>
    </lineage>
</organism>
<dbReference type="Pfam" id="PF01177">
    <property type="entry name" value="Asp_Glu_race"/>
    <property type="match status" value="1"/>
</dbReference>
<dbReference type="Proteomes" id="UP000437748">
    <property type="component" value="Unassembled WGS sequence"/>
</dbReference>
<proteinExistence type="predicted"/>
<sequence length="254" mass="29165">MKFDNYIPQVNSNHYINKPKIGIIAGMGPKSTGPFIEKVIFYFQTILNFQKDDDFPYINIISLPTPFSIKETIDKNITLFDLKYSLDSLSNSKINFIAIPCNTVHKYFTEYKEFTNIPILNIIDETVNFIIQNTKDKKIALLATASTISSELYQNEFNKNGLSLILDSSIQEKFDSLLNMIKNIEFSDEIKIEKWLSLEKELITKGAKSILSACTDLSFFLNKLPFKQKLICFDSMDILAKQVVIYYSKLANIN</sequence>
<dbReference type="EMBL" id="WFLM01000001">
    <property type="protein sequence ID" value="KAB8040760.1"/>
    <property type="molecule type" value="Genomic_DNA"/>
</dbReference>
<evidence type="ECO:0000313" key="3">
    <source>
        <dbReference type="Proteomes" id="UP000437748"/>
    </source>
</evidence>
<name>A0A6N6VVY3_9BACT</name>
<keyword evidence="3" id="KW-1185">Reference proteome</keyword>
<dbReference type="AlphaFoldDB" id="A0A6N6VVY3"/>
<dbReference type="PANTHER" id="PTHR21198:SF7">
    <property type="entry name" value="ASPARTATE-GLUTAMATE RACEMASE FAMILY"/>
    <property type="match status" value="1"/>
</dbReference>
<comment type="caution">
    <text evidence="2">The sequence shown here is derived from an EMBL/GenBank/DDBJ whole genome shotgun (WGS) entry which is preliminary data.</text>
</comment>
<evidence type="ECO:0000313" key="2">
    <source>
        <dbReference type="EMBL" id="KAB8040760.1"/>
    </source>
</evidence>
<dbReference type="PANTHER" id="PTHR21198">
    <property type="entry name" value="GLUTAMATE RACEMASE"/>
    <property type="match status" value="1"/>
</dbReference>
<accession>A0A6N6VVY3</accession>
<reference evidence="2 3" key="1">
    <citation type="submission" date="2019-10" db="EMBL/GenBank/DDBJ databases">
        <title>New species of Slilvanegrellaceae.</title>
        <authorList>
            <person name="Pitt A."/>
            <person name="Hahn M.W."/>
        </authorList>
    </citation>
    <scope>NUCLEOTIDE SEQUENCE [LARGE SCALE GENOMIC DNA]</scope>
    <source>
        <strain evidence="2 3">SP-Ram-0.45-NSY-1</strain>
    </source>
</reference>